<name>A0A9W6SXS2_CANBO</name>
<sequence>MGSNVLADRILNQLDVTDKYSFSILSQFESVPSETIGLQQQQDQQLSSLDQTILNVKNHYGEVYSILESFREANRSKKNNADVSTNETRFKITRESLNKIIEVCKFYNDDEVLETLKDNASSDLIDVEIENLNPQDTKFKLKYASELQKLTYIYITLVLYYIASEFLFKKTLSLNDDLSYFDSVLSSKLSLILYNIQVFPIKFTQGITSIYDEIIIKNLKIGEEIAARITPPSYIPESMLGVYVEFMKYFQFMVETVKSSFQKIVTVPNSLLLLNNQSIKSISSHNYKIYISNVLRLPLFYATVELKTKRDNLLKLKNSNVKDLGFLLREFPNFTNGSGKNKEILFNQTKSVNDQILINFNKTIQDGGGDNHHRDYSFKNLSIILNEIIPELKTNYNDVYSKNSPPTNLTKNWIYLTIFIIYGPKLIKDLIYNRKEIADWIETNLVNTITGFWKNWIVEPVNNILKTVRHDDNSRIAIMSQKSLNSDLESLERMVIDYTLDNLGNLEYDESIKNLSRVELVQLLTDEVRKGDLTPVMIGYETDLKKPVKSMIIGDMIRNLLIQIQKAKVDGTIALSGIDKILKSQELVFGIVAASPSCLIIYYLLKSIKSYINTGYIVHFKKSKKIKVCQALNSVERILTLMDNDNEQKLTTKDGENTSISYYNDGLLFLQLAILRKEGLNVLPKDRRKEWVVDINDLIDSNLSYKSRLLTIQRIWNNYGYYLRS</sequence>
<accession>A0A9W6SXS2</accession>
<protein>
    <submittedName>
        <fullName evidence="6">Unnamed protein product</fullName>
    </submittedName>
</protein>
<comment type="caution">
    <text evidence="6">The sequence shown here is derived from an EMBL/GenBank/DDBJ whole genome shotgun (WGS) entry which is preliminary data.</text>
</comment>
<keyword evidence="4" id="KW-0496">Mitochondrion</keyword>
<keyword evidence="3" id="KW-1133">Transmembrane helix</keyword>
<comment type="subcellular location">
    <subcellularLocation>
        <location evidence="1">Mitochondrion membrane</location>
        <topology evidence="1">Multi-pass membrane protein</topology>
    </subcellularLocation>
</comment>
<dbReference type="GO" id="GO:0005741">
    <property type="term" value="C:mitochondrial outer membrane"/>
    <property type="evidence" value="ECO:0007669"/>
    <property type="project" value="TreeGrafter"/>
</dbReference>
<evidence type="ECO:0000256" key="4">
    <source>
        <dbReference type="ARBA" id="ARBA00023128"/>
    </source>
</evidence>
<reference evidence="6" key="1">
    <citation type="submission" date="2023-04" db="EMBL/GenBank/DDBJ databases">
        <title>Candida boidinii NBRC 10035.</title>
        <authorList>
            <person name="Ichikawa N."/>
            <person name="Sato H."/>
            <person name="Tonouchi N."/>
        </authorList>
    </citation>
    <scope>NUCLEOTIDE SEQUENCE</scope>
    <source>
        <strain evidence="6">NBRC 10035</strain>
    </source>
</reference>
<evidence type="ECO:0000313" key="6">
    <source>
        <dbReference type="EMBL" id="GME69551.1"/>
    </source>
</evidence>
<evidence type="ECO:0000256" key="1">
    <source>
        <dbReference type="ARBA" id="ARBA00004225"/>
    </source>
</evidence>
<evidence type="ECO:0000256" key="5">
    <source>
        <dbReference type="ARBA" id="ARBA00023136"/>
    </source>
</evidence>
<keyword evidence="5" id="KW-0472">Membrane</keyword>
<dbReference type="Proteomes" id="UP001165120">
    <property type="component" value="Unassembled WGS sequence"/>
</dbReference>
<dbReference type="InterPro" id="IPR013946">
    <property type="entry name" value="NCA2-like"/>
</dbReference>
<dbReference type="PANTHER" id="PTHR28234">
    <property type="entry name" value="NUCLEAR CONTROL OF ATPASE PROTEIN 2"/>
    <property type="match status" value="1"/>
</dbReference>
<dbReference type="EMBL" id="BSXN01000706">
    <property type="protein sequence ID" value="GME69551.1"/>
    <property type="molecule type" value="Genomic_DNA"/>
</dbReference>
<organism evidence="6 7">
    <name type="scientific">Candida boidinii</name>
    <name type="common">Yeast</name>
    <dbReference type="NCBI Taxonomy" id="5477"/>
    <lineage>
        <taxon>Eukaryota</taxon>
        <taxon>Fungi</taxon>
        <taxon>Dikarya</taxon>
        <taxon>Ascomycota</taxon>
        <taxon>Saccharomycotina</taxon>
        <taxon>Pichiomycetes</taxon>
        <taxon>Pichiales</taxon>
        <taxon>Pichiaceae</taxon>
        <taxon>Ogataea</taxon>
        <taxon>Ogataea/Candida clade</taxon>
    </lineage>
</organism>
<evidence type="ECO:0000256" key="2">
    <source>
        <dbReference type="ARBA" id="ARBA00022692"/>
    </source>
</evidence>
<gene>
    <name evidence="6" type="ORF">Cboi02_000239400</name>
</gene>
<keyword evidence="7" id="KW-1185">Reference proteome</keyword>
<dbReference type="AlphaFoldDB" id="A0A9W6SXS2"/>
<evidence type="ECO:0000313" key="7">
    <source>
        <dbReference type="Proteomes" id="UP001165120"/>
    </source>
</evidence>
<keyword evidence="2" id="KW-0812">Transmembrane</keyword>
<dbReference type="Pfam" id="PF08637">
    <property type="entry name" value="NCA2"/>
    <property type="match status" value="1"/>
</dbReference>
<proteinExistence type="predicted"/>
<evidence type="ECO:0000256" key="3">
    <source>
        <dbReference type="ARBA" id="ARBA00022989"/>
    </source>
</evidence>
<dbReference type="PANTHER" id="PTHR28234:SF1">
    <property type="entry name" value="NUCLEAR CONTROL OF ATPASE PROTEIN 2"/>
    <property type="match status" value="1"/>
</dbReference>